<dbReference type="EMBL" id="CABWMH010000052">
    <property type="protein sequence ID" value="VXC59245.1"/>
    <property type="molecule type" value="Genomic_DNA"/>
</dbReference>
<gene>
    <name evidence="1" type="ORF">PANT111_560036</name>
</gene>
<comment type="caution">
    <text evidence="1">The sequence shown here is derived from an EMBL/GenBank/DDBJ whole genome shotgun (WGS) entry which is preliminary data.</text>
</comment>
<name>A0AAX3JCH1_9GAMM</name>
<sequence length="71" mass="8346">MNLGLKQIELDKMRGYWKAKGFVEADRTEPLRINRTDCYITFQSKNWVCIDLKGNTINSRPMLFALLKHTL</sequence>
<protein>
    <submittedName>
        <fullName evidence="1">Uncharacterized protein</fullName>
    </submittedName>
</protein>
<accession>A0AAX3JCH1</accession>
<reference evidence="1 2" key="1">
    <citation type="submission" date="2019-10" db="EMBL/GenBank/DDBJ databases">
        <authorList>
            <person name="Karimi E."/>
        </authorList>
    </citation>
    <scope>NUCLEOTIDE SEQUENCE [LARGE SCALE GENOMIC DNA]</scope>
    <source>
        <strain evidence="1">Pantoea sp. 111</strain>
    </source>
</reference>
<evidence type="ECO:0000313" key="2">
    <source>
        <dbReference type="Proteomes" id="UP000433737"/>
    </source>
</evidence>
<dbReference type="AlphaFoldDB" id="A0AAX3JCH1"/>
<organism evidence="1 2">
    <name type="scientific">Pantoea brenneri</name>
    <dbReference type="NCBI Taxonomy" id="472694"/>
    <lineage>
        <taxon>Bacteria</taxon>
        <taxon>Pseudomonadati</taxon>
        <taxon>Pseudomonadota</taxon>
        <taxon>Gammaproteobacteria</taxon>
        <taxon>Enterobacterales</taxon>
        <taxon>Erwiniaceae</taxon>
        <taxon>Pantoea</taxon>
    </lineage>
</organism>
<dbReference type="Proteomes" id="UP000433737">
    <property type="component" value="Unassembled WGS sequence"/>
</dbReference>
<proteinExistence type="predicted"/>
<evidence type="ECO:0000313" key="1">
    <source>
        <dbReference type="EMBL" id="VXC59245.1"/>
    </source>
</evidence>